<sequence length="182" mass="20080">MKIVALVGSLRKESFNKQLVETIGKRYSHLFEVEIADIGILPHYNEDDELNPSEEVKQFKKQIADADAVMISTPEFNWSIPGALKNALDWTSRVERPLVGKPVLPMGVSQGALGTVRAQLHLRQVLTSNVGAKLMPPAGNEIFIGSAGQKFADGMLTDETTLQFLDQVIGKFVAFVKEQETK</sequence>
<keyword evidence="3" id="KW-0560">Oxidoreductase</keyword>
<dbReference type="GO" id="GO:0016491">
    <property type="term" value="F:oxidoreductase activity"/>
    <property type="evidence" value="ECO:0007669"/>
    <property type="project" value="UniProtKB-KW"/>
</dbReference>
<proteinExistence type="inferred from homology"/>
<evidence type="ECO:0000256" key="1">
    <source>
        <dbReference type="ARBA" id="ARBA00009428"/>
    </source>
</evidence>
<dbReference type="InterPro" id="IPR050712">
    <property type="entry name" value="NAD(P)H-dep_reductase"/>
</dbReference>
<accession>A0ABW0TJA5</accession>
<evidence type="ECO:0000313" key="3">
    <source>
        <dbReference type="EMBL" id="MFC5589562.1"/>
    </source>
</evidence>
<dbReference type="Proteomes" id="UP001596109">
    <property type="component" value="Unassembled WGS sequence"/>
</dbReference>
<dbReference type="Pfam" id="PF03358">
    <property type="entry name" value="FMN_red"/>
    <property type="match status" value="1"/>
</dbReference>
<dbReference type="Gene3D" id="3.40.50.360">
    <property type="match status" value="1"/>
</dbReference>
<reference evidence="4" key="1">
    <citation type="journal article" date="2019" name="Int. J. Syst. Evol. Microbiol.">
        <title>The Global Catalogue of Microorganisms (GCM) 10K type strain sequencing project: providing services to taxonomists for standard genome sequencing and annotation.</title>
        <authorList>
            <consortium name="The Broad Institute Genomics Platform"/>
            <consortium name="The Broad Institute Genome Sequencing Center for Infectious Disease"/>
            <person name="Wu L."/>
            <person name="Ma J."/>
        </authorList>
    </citation>
    <scope>NUCLEOTIDE SEQUENCE [LARGE SCALE GENOMIC DNA]</scope>
    <source>
        <strain evidence="4">CGMCC 4.1434</strain>
    </source>
</reference>
<comment type="caution">
    <text evidence="3">The sequence shown here is derived from an EMBL/GenBank/DDBJ whole genome shotgun (WGS) entry which is preliminary data.</text>
</comment>
<dbReference type="EC" id="1.-.-.-" evidence="3"/>
<gene>
    <name evidence="3" type="ORF">ACFPRA_11720</name>
</gene>
<comment type="similarity">
    <text evidence="1">Belongs to the azoreductase type 2 family.</text>
</comment>
<feature type="domain" description="NADPH-dependent FMN reductase-like" evidence="2">
    <location>
        <begin position="1"/>
        <end position="137"/>
    </location>
</feature>
<dbReference type="InterPro" id="IPR029039">
    <property type="entry name" value="Flavoprotein-like_sf"/>
</dbReference>
<protein>
    <submittedName>
        <fullName evidence="3">NADPH-dependent FMN reductase</fullName>
        <ecNumber evidence="3">1.-.-.-</ecNumber>
    </submittedName>
</protein>
<evidence type="ECO:0000259" key="2">
    <source>
        <dbReference type="Pfam" id="PF03358"/>
    </source>
</evidence>
<evidence type="ECO:0000313" key="4">
    <source>
        <dbReference type="Proteomes" id="UP001596109"/>
    </source>
</evidence>
<dbReference type="SUPFAM" id="SSF52218">
    <property type="entry name" value="Flavoproteins"/>
    <property type="match status" value="1"/>
</dbReference>
<dbReference type="RefSeq" id="WP_381434424.1">
    <property type="nucleotide sequence ID" value="NZ_JBHSNO010000005.1"/>
</dbReference>
<dbReference type="PANTHER" id="PTHR30543">
    <property type="entry name" value="CHROMATE REDUCTASE"/>
    <property type="match status" value="1"/>
</dbReference>
<dbReference type="EMBL" id="JBHSNO010000005">
    <property type="protein sequence ID" value="MFC5589562.1"/>
    <property type="molecule type" value="Genomic_DNA"/>
</dbReference>
<dbReference type="PANTHER" id="PTHR30543:SF21">
    <property type="entry name" value="NAD(P)H-DEPENDENT FMN REDUCTASE LOT6"/>
    <property type="match status" value="1"/>
</dbReference>
<name>A0ABW0TJA5_9BACL</name>
<keyword evidence="4" id="KW-1185">Reference proteome</keyword>
<dbReference type="InterPro" id="IPR005025">
    <property type="entry name" value="FMN_Rdtase-like_dom"/>
</dbReference>
<organism evidence="3 4">
    <name type="scientific">Sporosarcina soli</name>
    <dbReference type="NCBI Taxonomy" id="334736"/>
    <lineage>
        <taxon>Bacteria</taxon>
        <taxon>Bacillati</taxon>
        <taxon>Bacillota</taxon>
        <taxon>Bacilli</taxon>
        <taxon>Bacillales</taxon>
        <taxon>Caryophanaceae</taxon>
        <taxon>Sporosarcina</taxon>
    </lineage>
</organism>